<dbReference type="AlphaFoldDB" id="A0A822YBE7"/>
<accession>A0A822YBE7</accession>
<reference evidence="1 2" key="1">
    <citation type="journal article" date="2020" name="Mol. Biol. Evol.">
        <title>Distinct Expression and Methylation Patterns for Genes with Different Fates following a Single Whole-Genome Duplication in Flowering Plants.</title>
        <authorList>
            <person name="Shi T."/>
            <person name="Rahmani R.S."/>
            <person name="Gugger P.F."/>
            <person name="Wang M."/>
            <person name="Li H."/>
            <person name="Zhang Y."/>
            <person name="Li Z."/>
            <person name="Wang Q."/>
            <person name="Van de Peer Y."/>
            <person name="Marchal K."/>
            <person name="Chen J."/>
        </authorList>
    </citation>
    <scope>NUCLEOTIDE SEQUENCE [LARGE SCALE GENOMIC DNA]</scope>
    <source>
        <tissue evidence="1">Leaf</tissue>
    </source>
</reference>
<protein>
    <submittedName>
        <fullName evidence="1">Uncharacterized protein</fullName>
    </submittedName>
</protein>
<organism evidence="1 2">
    <name type="scientific">Nelumbo nucifera</name>
    <name type="common">Sacred lotus</name>
    <dbReference type="NCBI Taxonomy" id="4432"/>
    <lineage>
        <taxon>Eukaryota</taxon>
        <taxon>Viridiplantae</taxon>
        <taxon>Streptophyta</taxon>
        <taxon>Embryophyta</taxon>
        <taxon>Tracheophyta</taxon>
        <taxon>Spermatophyta</taxon>
        <taxon>Magnoliopsida</taxon>
        <taxon>Proteales</taxon>
        <taxon>Nelumbonaceae</taxon>
        <taxon>Nelumbo</taxon>
    </lineage>
</organism>
<evidence type="ECO:0000313" key="2">
    <source>
        <dbReference type="Proteomes" id="UP000607653"/>
    </source>
</evidence>
<proteinExistence type="predicted"/>
<keyword evidence="2" id="KW-1185">Reference proteome</keyword>
<evidence type="ECO:0000313" key="1">
    <source>
        <dbReference type="EMBL" id="DAD29900.1"/>
    </source>
</evidence>
<dbReference type="Proteomes" id="UP000607653">
    <property type="component" value="Unassembled WGS sequence"/>
</dbReference>
<comment type="caution">
    <text evidence="1">The sequence shown here is derived from an EMBL/GenBank/DDBJ whole genome shotgun (WGS) entry which is preliminary data.</text>
</comment>
<dbReference type="EMBL" id="DUZY01000002">
    <property type="protein sequence ID" value="DAD29900.1"/>
    <property type="molecule type" value="Genomic_DNA"/>
</dbReference>
<gene>
    <name evidence="1" type="ORF">HUJ06_031368</name>
</gene>
<name>A0A822YBE7_NELNU</name>
<sequence>MLATVSSLPSQHCKQRKILVELRCQTSCV</sequence>